<dbReference type="Gene3D" id="2.40.50.1070">
    <property type="match status" value="1"/>
</dbReference>
<keyword evidence="1" id="KW-0408">Iron</keyword>
<dbReference type="SUPFAM" id="SSF53335">
    <property type="entry name" value="S-adenosyl-L-methionine-dependent methyltransferases"/>
    <property type="match status" value="1"/>
</dbReference>
<evidence type="ECO:0000256" key="5">
    <source>
        <dbReference type="ARBA" id="ARBA00023014"/>
    </source>
</evidence>
<evidence type="ECO:0000256" key="2">
    <source>
        <dbReference type="ARBA" id="ARBA00022603"/>
    </source>
</evidence>
<feature type="domain" description="TRAM" evidence="9">
    <location>
        <begin position="31"/>
        <end position="89"/>
    </location>
</feature>
<feature type="active site" evidence="7">
    <location>
        <position position="427"/>
    </location>
</feature>
<evidence type="ECO:0000256" key="7">
    <source>
        <dbReference type="PROSITE-ProRule" id="PRU10015"/>
    </source>
</evidence>
<sequence>MKRRGGPQIFKATRHKHHRSQKNAEPGKDHSVAEPETLQLLIEGLSEQGAGVARHKDRPVFIAGALPGEQVEVKIQGRFRRHDEAELVSVIEASPDRAQPSCEYFGRCGGCQLQHLAEPKQAKIKHEQLQRRVRAAGFDGELEVIESPFFAYRHRARLAYSRGKFGFRAANAKDVVAIEQCPLLSDPLNQTIQQLKSLISENVPDTVSLECLLSESVATFSPITETPVGVLFRVQSFGKKGSRPDKRWVARLSSELPENLCLFDIEDDAGKSELSEYQESAGDSALQYQLTENLALAFTPADFTQVNPLVNHAMIATVCEWLNPEAGETIADFFCGLGNFSLPIAAKGAAVRSFDLGADMIARAVKQADFYELAIDYLCCDLFDAKQTPSLRGISKAVLDPPRAGAKQLCEEIAQSRDLQKLVYVSCSPASLQRDLEILSRGGFKIKAVKAADMFPQTHHQEAMVLLSRD</sequence>
<evidence type="ECO:0000256" key="1">
    <source>
        <dbReference type="ARBA" id="ARBA00022485"/>
    </source>
</evidence>
<dbReference type="RefSeq" id="WP_190766219.1">
    <property type="nucleotide sequence ID" value="NZ_JACXLD010000008.1"/>
</dbReference>
<feature type="binding site" evidence="6">
    <location>
        <position position="334"/>
    </location>
    <ligand>
        <name>S-adenosyl-L-methionine</name>
        <dbReference type="ChEBI" id="CHEBI:59789"/>
    </ligand>
</feature>
<comment type="similarity">
    <text evidence="6">Belongs to the class I-like SAM-binding methyltransferase superfamily. RNA M5U methyltransferase family.</text>
</comment>
<dbReference type="GO" id="GO:0070475">
    <property type="term" value="P:rRNA base methylation"/>
    <property type="evidence" value="ECO:0007669"/>
    <property type="project" value="TreeGrafter"/>
</dbReference>
<dbReference type="GO" id="GO:0051539">
    <property type="term" value="F:4 iron, 4 sulfur cluster binding"/>
    <property type="evidence" value="ECO:0007669"/>
    <property type="project" value="UniProtKB-KW"/>
</dbReference>
<evidence type="ECO:0000259" key="9">
    <source>
        <dbReference type="PROSITE" id="PS50926"/>
    </source>
</evidence>
<evidence type="ECO:0000256" key="8">
    <source>
        <dbReference type="SAM" id="MobiDB-lite"/>
    </source>
</evidence>
<dbReference type="EC" id="2.1.1.190" evidence="10"/>
<dbReference type="Pfam" id="PF05958">
    <property type="entry name" value="tRNA_U5-meth_tr"/>
    <property type="match status" value="2"/>
</dbReference>
<organism evidence="10 11">
    <name type="scientific">Spongiibacter pelagi</name>
    <dbReference type="NCBI Taxonomy" id="2760804"/>
    <lineage>
        <taxon>Bacteria</taxon>
        <taxon>Pseudomonadati</taxon>
        <taxon>Pseudomonadota</taxon>
        <taxon>Gammaproteobacteria</taxon>
        <taxon>Cellvibrionales</taxon>
        <taxon>Spongiibacteraceae</taxon>
        <taxon>Spongiibacter</taxon>
    </lineage>
</organism>
<dbReference type="PANTHER" id="PTHR11061">
    <property type="entry name" value="RNA M5U METHYLTRANSFERASE"/>
    <property type="match status" value="1"/>
</dbReference>
<keyword evidence="11" id="KW-1185">Reference proteome</keyword>
<dbReference type="GO" id="GO:0070041">
    <property type="term" value="F:rRNA (uridine-C5-)-methyltransferase activity"/>
    <property type="evidence" value="ECO:0007669"/>
    <property type="project" value="TreeGrafter"/>
</dbReference>
<dbReference type="NCBIfam" id="TIGR00479">
    <property type="entry name" value="rumA"/>
    <property type="match status" value="1"/>
</dbReference>
<dbReference type="Pfam" id="PF01938">
    <property type="entry name" value="TRAM"/>
    <property type="match status" value="1"/>
</dbReference>
<protein>
    <submittedName>
        <fullName evidence="10">23S rRNA (Uracil(1939)-C(5))-methyltransferase RlmD</fullName>
        <ecNumber evidence="10">2.1.1.190</ecNumber>
    </submittedName>
</protein>
<keyword evidence="1" id="KW-0479">Metal-binding</keyword>
<feature type="region of interest" description="Disordered" evidence="8">
    <location>
        <begin position="1"/>
        <end position="33"/>
    </location>
</feature>
<dbReference type="PROSITE" id="PS51687">
    <property type="entry name" value="SAM_MT_RNA_M5U"/>
    <property type="match status" value="1"/>
</dbReference>
<dbReference type="CDD" id="cd02440">
    <property type="entry name" value="AdoMet_MTases"/>
    <property type="match status" value="1"/>
</dbReference>
<feature type="active site" description="Nucleophile" evidence="6">
    <location>
        <position position="427"/>
    </location>
</feature>
<feature type="binding site" evidence="6">
    <location>
        <position position="305"/>
    </location>
    <ligand>
        <name>S-adenosyl-L-methionine</name>
        <dbReference type="ChEBI" id="CHEBI:59789"/>
    </ligand>
</feature>
<feature type="binding site" evidence="6">
    <location>
        <position position="355"/>
    </location>
    <ligand>
        <name>S-adenosyl-L-methionine</name>
        <dbReference type="ChEBI" id="CHEBI:59789"/>
    </ligand>
</feature>
<evidence type="ECO:0000256" key="4">
    <source>
        <dbReference type="ARBA" id="ARBA00022691"/>
    </source>
</evidence>
<keyword evidence="1" id="KW-0004">4Fe-4S</keyword>
<dbReference type="SUPFAM" id="SSF50249">
    <property type="entry name" value="Nucleic acid-binding proteins"/>
    <property type="match status" value="1"/>
</dbReference>
<accession>A0A927C4T4</accession>
<keyword evidence="3 6" id="KW-0808">Transferase</keyword>
<dbReference type="PROSITE" id="PS01230">
    <property type="entry name" value="TRMA_1"/>
    <property type="match status" value="1"/>
</dbReference>
<feature type="compositionally biased region" description="Basic residues" evidence="8">
    <location>
        <begin position="12"/>
        <end position="21"/>
    </location>
</feature>
<keyword evidence="5" id="KW-0411">Iron-sulfur</keyword>
<dbReference type="FunFam" id="2.40.50.140:FF:000097">
    <property type="entry name" value="23S rRNA (uracil(1939)-C(5))-methyltransferase RlmD"/>
    <property type="match status" value="1"/>
</dbReference>
<name>A0A927C4T4_9GAMM</name>
<dbReference type="AlphaFoldDB" id="A0A927C4T4"/>
<dbReference type="InterPro" id="IPR010280">
    <property type="entry name" value="U5_MeTrfase_fam"/>
</dbReference>
<dbReference type="Proteomes" id="UP000610558">
    <property type="component" value="Unassembled WGS sequence"/>
</dbReference>
<dbReference type="Gene3D" id="2.40.50.140">
    <property type="entry name" value="Nucleic acid-binding proteins"/>
    <property type="match status" value="1"/>
</dbReference>
<evidence type="ECO:0000256" key="3">
    <source>
        <dbReference type="ARBA" id="ARBA00022679"/>
    </source>
</evidence>
<keyword evidence="2 6" id="KW-0489">Methyltransferase</keyword>
<gene>
    <name evidence="10" type="primary">rlmD</name>
    <name evidence="10" type="ORF">IB286_12905</name>
</gene>
<dbReference type="PROSITE" id="PS50926">
    <property type="entry name" value="TRAM"/>
    <property type="match status" value="1"/>
</dbReference>
<dbReference type="InterPro" id="IPR029063">
    <property type="entry name" value="SAM-dependent_MTases_sf"/>
</dbReference>
<feature type="binding site" evidence="6">
    <location>
        <position position="400"/>
    </location>
    <ligand>
        <name>S-adenosyl-L-methionine</name>
        <dbReference type="ChEBI" id="CHEBI:59789"/>
    </ligand>
</feature>
<proteinExistence type="inferred from homology"/>
<dbReference type="PANTHER" id="PTHR11061:SF49">
    <property type="entry name" value="23S RRNA (URACIL(1939)-C(5))-METHYLTRANSFERASE RLMD"/>
    <property type="match status" value="1"/>
</dbReference>
<evidence type="ECO:0000313" key="10">
    <source>
        <dbReference type="EMBL" id="MBD2859902.1"/>
    </source>
</evidence>
<comment type="caution">
    <text evidence="10">The sequence shown here is derived from an EMBL/GenBank/DDBJ whole genome shotgun (WGS) entry which is preliminary data.</text>
</comment>
<dbReference type="EMBL" id="JACXLD010000008">
    <property type="protein sequence ID" value="MBD2859902.1"/>
    <property type="molecule type" value="Genomic_DNA"/>
</dbReference>
<keyword evidence="4 6" id="KW-0949">S-adenosyl-L-methionine</keyword>
<evidence type="ECO:0000256" key="6">
    <source>
        <dbReference type="PROSITE-ProRule" id="PRU01024"/>
    </source>
</evidence>
<reference evidence="10" key="1">
    <citation type="submission" date="2020-09" db="EMBL/GenBank/DDBJ databases">
        <authorList>
            <person name="Yoon J.-W."/>
        </authorList>
    </citation>
    <scope>NUCLEOTIDE SEQUENCE</scope>
    <source>
        <strain evidence="10">KMU-158</strain>
    </source>
</reference>
<dbReference type="InterPro" id="IPR012340">
    <property type="entry name" value="NA-bd_OB-fold"/>
</dbReference>
<dbReference type="Gene3D" id="3.40.50.150">
    <property type="entry name" value="Vaccinia Virus protein VP39"/>
    <property type="match status" value="1"/>
</dbReference>
<dbReference type="InterPro" id="IPR002792">
    <property type="entry name" value="TRAM_dom"/>
</dbReference>
<evidence type="ECO:0000313" key="11">
    <source>
        <dbReference type="Proteomes" id="UP000610558"/>
    </source>
</evidence>
<dbReference type="InterPro" id="IPR030390">
    <property type="entry name" value="MeTrfase_TrmA_AS"/>
</dbReference>